<gene>
    <name evidence="1" type="ORF">SS50377_18038</name>
</gene>
<sequence length="127" mass="14137">MVYPSAQASHLSELLHLPHPFEHIVHPSPSRKLPGMHFEHVLFVHSLQWVLTVLLTQQQPQPSFMSSEQAMQLTSVSSTVGQQYPALHLVLDLLHVPASVILNGSTHYSRITVVQNNLPVSNLLNIA</sequence>
<reference evidence="1" key="1">
    <citation type="journal article" date="2014" name="PLoS Genet.">
        <title>The Genome of Spironucleus salmonicida Highlights a Fish Pathogen Adapted to Fluctuating Environments.</title>
        <authorList>
            <person name="Xu F."/>
            <person name="Jerlstrom-Hultqvist J."/>
            <person name="Einarsson E."/>
            <person name="Astvaldsson A."/>
            <person name="Svard S.G."/>
            <person name="Andersson J.O."/>
        </authorList>
    </citation>
    <scope>NUCLEOTIDE SEQUENCE</scope>
</reference>
<dbReference type="EMBL" id="KI546161">
    <property type="protein sequence ID" value="EST42395.1"/>
    <property type="molecule type" value="Genomic_DNA"/>
</dbReference>
<protein>
    <submittedName>
        <fullName evidence="1">Uncharacterized protein</fullName>
    </submittedName>
</protein>
<proteinExistence type="predicted"/>
<name>V6LD26_9EUKA</name>
<dbReference type="AlphaFoldDB" id="V6LD26"/>
<organism evidence="1">
    <name type="scientific">Spironucleus salmonicida</name>
    <dbReference type="NCBI Taxonomy" id="348837"/>
    <lineage>
        <taxon>Eukaryota</taxon>
        <taxon>Metamonada</taxon>
        <taxon>Diplomonadida</taxon>
        <taxon>Hexamitidae</taxon>
        <taxon>Hexamitinae</taxon>
        <taxon>Spironucleus</taxon>
    </lineage>
</organism>
<evidence type="ECO:0000313" key="1">
    <source>
        <dbReference type="EMBL" id="EST42395.1"/>
    </source>
</evidence>
<accession>V6LD26</accession>